<dbReference type="OrthoDB" id="5843606at2759"/>
<dbReference type="PANTHER" id="PTHR45890">
    <property type="entry name" value="AARF DOMAIN CONTAINING KINASE 2 (PREDICTED)"/>
    <property type="match status" value="1"/>
</dbReference>
<accession>A0A3P7KSW7</accession>
<name>A0A3P7KSW7_STRVU</name>
<evidence type="ECO:0000313" key="2">
    <source>
        <dbReference type="Proteomes" id="UP000270094"/>
    </source>
</evidence>
<gene>
    <name evidence="1" type="ORF">SVUK_LOCUS5646</name>
</gene>
<proteinExistence type="predicted"/>
<reference evidence="1 2" key="1">
    <citation type="submission" date="2018-11" db="EMBL/GenBank/DDBJ databases">
        <authorList>
            <consortium name="Pathogen Informatics"/>
        </authorList>
    </citation>
    <scope>NUCLEOTIDE SEQUENCE [LARGE SCALE GENOMIC DNA]</scope>
</reference>
<dbReference type="EMBL" id="UYYB01017018">
    <property type="protein sequence ID" value="VDM70648.1"/>
    <property type="molecule type" value="Genomic_DNA"/>
</dbReference>
<evidence type="ECO:0000313" key="1">
    <source>
        <dbReference type="EMBL" id="VDM70648.1"/>
    </source>
</evidence>
<dbReference type="Proteomes" id="UP000270094">
    <property type="component" value="Unassembled WGS sequence"/>
</dbReference>
<dbReference type="AlphaFoldDB" id="A0A3P7KSW7"/>
<dbReference type="InterPro" id="IPR052402">
    <property type="entry name" value="ADCK_kinase"/>
</dbReference>
<dbReference type="PANTHER" id="PTHR45890:SF1">
    <property type="entry name" value="AARF DOMAIN CONTAINING KINASE 2"/>
    <property type="match status" value="1"/>
</dbReference>
<protein>
    <submittedName>
        <fullName evidence="1">Uncharacterized protein</fullName>
    </submittedName>
</protein>
<sequence>MSTFLLDFLRRCPITGYKAGQVLLSHSDNNKNCRDPHEFCKQVEKLVSKALKERSLRELDISALLSEMFALVAKYRVYLDSSFTSVVLSVLVLEGFGRSLDPDLDLFQCARPYLLNMV</sequence>
<dbReference type="GO" id="GO:0005739">
    <property type="term" value="C:mitochondrion"/>
    <property type="evidence" value="ECO:0007669"/>
    <property type="project" value="TreeGrafter"/>
</dbReference>
<keyword evidence="2" id="KW-1185">Reference proteome</keyword>
<organism evidence="1 2">
    <name type="scientific">Strongylus vulgaris</name>
    <name type="common">Blood worm</name>
    <dbReference type="NCBI Taxonomy" id="40348"/>
    <lineage>
        <taxon>Eukaryota</taxon>
        <taxon>Metazoa</taxon>
        <taxon>Ecdysozoa</taxon>
        <taxon>Nematoda</taxon>
        <taxon>Chromadorea</taxon>
        <taxon>Rhabditida</taxon>
        <taxon>Rhabditina</taxon>
        <taxon>Rhabditomorpha</taxon>
        <taxon>Strongyloidea</taxon>
        <taxon>Strongylidae</taxon>
        <taxon>Strongylus</taxon>
    </lineage>
</organism>